<gene>
    <name evidence="1" type="ORF">PPENT_87.1.T0010055</name>
</gene>
<evidence type="ECO:0000313" key="2">
    <source>
        <dbReference type="Proteomes" id="UP000689195"/>
    </source>
</evidence>
<reference evidence="1" key="1">
    <citation type="submission" date="2021-01" db="EMBL/GenBank/DDBJ databases">
        <authorList>
            <consortium name="Genoscope - CEA"/>
            <person name="William W."/>
        </authorList>
    </citation>
    <scope>NUCLEOTIDE SEQUENCE</scope>
</reference>
<dbReference type="Proteomes" id="UP000689195">
    <property type="component" value="Unassembled WGS sequence"/>
</dbReference>
<proteinExistence type="predicted"/>
<organism evidence="1 2">
    <name type="scientific">Paramecium pentaurelia</name>
    <dbReference type="NCBI Taxonomy" id="43138"/>
    <lineage>
        <taxon>Eukaryota</taxon>
        <taxon>Sar</taxon>
        <taxon>Alveolata</taxon>
        <taxon>Ciliophora</taxon>
        <taxon>Intramacronucleata</taxon>
        <taxon>Oligohymenophorea</taxon>
        <taxon>Peniculida</taxon>
        <taxon>Parameciidae</taxon>
        <taxon>Paramecium</taxon>
    </lineage>
</organism>
<sequence length="100" mass="11551">MNISYQQKLLWLTTQDINNNNTIIIEFLQNHLNKLIQAILTKILNSTFQFDPVVIELNQMIVKSLLQSKLLLINSGQIKCLLQIMSHISIKSINSFNLLK</sequence>
<comment type="caution">
    <text evidence="1">The sequence shown here is derived from an EMBL/GenBank/DDBJ whole genome shotgun (WGS) entry which is preliminary data.</text>
</comment>
<accession>A0A8S1RTW7</accession>
<keyword evidence="2" id="KW-1185">Reference proteome</keyword>
<dbReference type="EMBL" id="CAJJDO010000001">
    <property type="protein sequence ID" value="CAD8131458.1"/>
    <property type="molecule type" value="Genomic_DNA"/>
</dbReference>
<evidence type="ECO:0000313" key="1">
    <source>
        <dbReference type="EMBL" id="CAD8131458.1"/>
    </source>
</evidence>
<name>A0A8S1RTW7_9CILI</name>
<dbReference type="AlphaFoldDB" id="A0A8S1RTW7"/>
<protein>
    <submittedName>
        <fullName evidence="1">Uncharacterized protein</fullName>
    </submittedName>
</protein>